<protein>
    <recommendedName>
        <fullName evidence="3">Retrotransposon Copia-like N-terminal domain-containing protein</fullName>
    </recommendedName>
</protein>
<dbReference type="EMBL" id="BAABME010003542">
    <property type="protein sequence ID" value="GAA0159189.1"/>
    <property type="molecule type" value="Genomic_DNA"/>
</dbReference>
<dbReference type="PANTHER" id="PTHR37610:SF40">
    <property type="entry name" value="OS01G0909600 PROTEIN"/>
    <property type="match status" value="1"/>
</dbReference>
<evidence type="ECO:0000313" key="2">
    <source>
        <dbReference type="Proteomes" id="UP001454036"/>
    </source>
</evidence>
<comment type="caution">
    <text evidence="1">The sequence shown here is derived from an EMBL/GenBank/DDBJ whole genome shotgun (WGS) entry which is preliminary data.</text>
</comment>
<name>A0AAV3Q612_LITER</name>
<gene>
    <name evidence="1" type="ORF">LIER_16025</name>
</gene>
<organism evidence="1 2">
    <name type="scientific">Lithospermum erythrorhizon</name>
    <name type="common">Purple gromwell</name>
    <name type="synonym">Lithospermum officinale var. erythrorhizon</name>
    <dbReference type="NCBI Taxonomy" id="34254"/>
    <lineage>
        <taxon>Eukaryota</taxon>
        <taxon>Viridiplantae</taxon>
        <taxon>Streptophyta</taxon>
        <taxon>Embryophyta</taxon>
        <taxon>Tracheophyta</taxon>
        <taxon>Spermatophyta</taxon>
        <taxon>Magnoliopsida</taxon>
        <taxon>eudicotyledons</taxon>
        <taxon>Gunneridae</taxon>
        <taxon>Pentapetalae</taxon>
        <taxon>asterids</taxon>
        <taxon>lamiids</taxon>
        <taxon>Boraginales</taxon>
        <taxon>Boraginaceae</taxon>
        <taxon>Boraginoideae</taxon>
        <taxon>Lithospermeae</taxon>
        <taxon>Lithospermum</taxon>
    </lineage>
</organism>
<keyword evidence="2" id="KW-1185">Reference proteome</keyword>
<reference evidence="1 2" key="1">
    <citation type="submission" date="2024-01" db="EMBL/GenBank/DDBJ databases">
        <title>The complete chloroplast genome sequence of Lithospermum erythrorhizon: insights into the phylogenetic relationship among Boraginaceae species and the maternal lineages of purple gromwells.</title>
        <authorList>
            <person name="Okada T."/>
            <person name="Watanabe K."/>
        </authorList>
    </citation>
    <scope>NUCLEOTIDE SEQUENCE [LARGE SCALE GENOMIC DNA]</scope>
</reference>
<dbReference type="PANTHER" id="PTHR37610">
    <property type="entry name" value="CCHC-TYPE DOMAIN-CONTAINING PROTEIN"/>
    <property type="match status" value="1"/>
</dbReference>
<evidence type="ECO:0008006" key="3">
    <source>
        <dbReference type="Google" id="ProtNLM"/>
    </source>
</evidence>
<accession>A0AAV3Q612</accession>
<dbReference type="Proteomes" id="UP001454036">
    <property type="component" value="Unassembled WGS sequence"/>
</dbReference>
<proteinExistence type="predicted"/>
<dbReference type="AlphaFoldDB" id="A0AAV3Q612"/>
<evidence type="ECO:0000313" key="1">
    <source>
        <dbReference type="EMBL" id="GAA0159189.1"/>
    </source>
</evidence>
<sequence>MIIFLRGQNVLGIVDGLMPCPIIDHPRYDLWTQCNDIALSWIHATLSMAVYETLLNFDSQSTFAAWTILGQLFLDNASATQMHSCQKFQHFEKGPCYAVVSSASQKPSHAPSRTYSHINQKLRGKFSKGKSTHNGSYGQKQNAYSKFNANITAGILGHSPSMAPPLKASAKCQICGLYNHEALDCNDRFNHAYASTKLHKSLTAMHLDECANTIWYPDCNDPPQVVRP</sequence>